<dbReference type="Proteomes" id="UP000011723">
    <property type="component" value="Chromosome"/>
</dbReference>
<organism evidence="3 4">
    <name type="scientific">Corynebacterium halotolerans YIM 70093 = DSM 44683</name>
    <dbReference type="NCBI Taxonomy" id="1121362"/>
    <lineage>
        <taxon>Bacteria</taxon>
        <taxon>Bacillati</taxon>
        <taxon>Actinomycetota</taxon>
        <taxon>Actinomycetes</taxon>
        <taxon>Mycobacteriales</taxon>
        <taxon>Corynebacteriaceae</taxon>
        <taxon>Corynebacterium</taxon>
    </lineage>
</organism>
<dbReference type="OrthoDB" id="9800754at2"/>
<feature type="domain" description="AB hydrolase-1" evidence="2">
    <location>
        <begin position="65"/>
        <end position="202"/>
    </location>
</feature>
<dbReference type="KEGG" id="chn:A605_09965"/>
<dbReference type="Gene3D" id="3.40.50.1820">
    <property type="entry name" value="alpha/beta hydrolase"/>
    <property type="match status" value="1"/>
</dbReference>
<proteinExistence type="predicted"/>
<keyword evidence="4" id="KW-1185">Reference proteome</keyword>
<dbReference type="PATRIC" id="fig|1121362.3.peg.2016"/>
<name>M1NZS7_9CORY</name>
<feature type="active site" evidence="1">
    <location>
        <position position="296"/>
    </location>
</feature>
<feature type="active site" description="Nucleophile" evidence="1">
    <location>
        <position position="142"/>
    </location>
</feature>
<dbReference type="NCBIfam" id="NF005757">
    <property type="entry name" value="PRK07581.1"/>
    <property type="match status" value="1"/>
</dbReference>
<gene>
    <name evidence="3" type="ORF">A605_09965</name>
</gene>
<dbReference type="eggNOG" id="COG2021">
    <property type="taxonomic scope" value="Bacteria"/>
</dbReference>
<evidence type="ECO:0000259" key="2">
    <source>
        <dbReference type="Pfam" id="PF00561"/>
    </source>
</evidence>
<dbReference type="AlphaFoldDB" id="M1NZS7"/>
<evidence type="ECO:0000313" key="3">
    <source>
        <dbReference type="EMBL" id="AGF72995.1"/>
    </source>
</evidence>
<dbReference type="InterPro" id="IPR000073">
    <property type="entry name" value="AB_hydrolase_1"/>
</dbReference>
<dbReference type="Pfam" id="PF00561">
    <property type="entry name" value="Abhydrolase_1"/>
    <property type="match status" value="1"/>
</dbReference>
<dbReference type="PANTHER" id="PTHR32268">
    <property type="entry name" value="HOMOSERINE O-ACETYLTRANSFERASE"/>
    <property type="match status" value="1"/>
</dbReference>
<dbReference type="STRING" id="1121362.A605_09965"/>
<feature type="active site" evidence="1">
    <location>
        <position position="325"/>
    </location>
</feature>
<accession>M1NZS7</accession>
<dbReference type="HOGENOM" id="CLU_028760_2_0_11"/>
<dbReference type="EMBL" id="CP003697">
    <property type="protein sequence ID" value="AGF72995.1"/>
    <property type="molecule type" value="Genomic_DNA"/>
</dbReference>
<evidence type="ECO:0000313" key="4">
    <source>
        <dbReference type="Proteomes" id="UP000011723"/>
    </source>
</evidence>
<dbReference type="SUPFAM" id="SSF53474">
    <property type="entry name" value="alpha/beta-Hydrolases"/>
    <property type="match status" value="1"/>
</dbReference>
<dbReference type="PIRSF" id="PIRSF000443">
    <property type="entry name" value="Homoser_Ac_trans"/>
    <property type="match status" value="1"/>
</dbReference>
<reference evidence="3 4" key="1">
    <citation type="journal article" date="2012" name="Stand. Genomic Sci.">
        <title>Genome sequence of the halotolerant bacterium Corynebacterium halotolerans type strain YIM 70093(T) (= DSM 44683(T)).</title>
        <authorList>
            <person name="Ruckert C."/>
            <person name="Albersmeier A."/>
            <person name="Al-Dilaimi A."/>
            <person name="Niehaus K."/>
            <person name="Szczepanowski R."/>
            <person name="Kalinowski J."/>
        </authorList>
    </citation>
    <scope>NUCLEOTIDE SEQUENCE [LARGE SCALE GENOMIC DNA]</scope>
    <source>
        <strain evidence="3">YIM 70093</strain>
    </source>
</reference>
<sequence length="349" mass="38685">MYPNNFYSPEVQGPYEMIGIGRLELEHGGVIENCELAVATRGELNQAKDNAILIPTWFSGTHQAWIDSYIGAGHALDPDKYFIVIVNQIGNGLSTSPHNTDDESIAMSKFPFVTIGDDVVAQERLLREHFGITELFAVVGGSMGAQQTYEWAVRFNEKVKRAAPIAGTAQNTPHDYLFTQVLLDAITSDPGFNGGEYASHEDVAEGLKRHARVWAIMGLSTEWWKQECWRGLDLESRDQALTHFLEPTFGAMDPNALLVMGRKWQHGDVARFGGDDLATALGRITAKVFVMPISEDMFFPVRDCAAEADLIPGAELRVIDDIAGHFGLFSFEPSYMEQVDRHLGELFAS</sequence>
<dbReference type="InterPro" id="IPR029058">
    <property type="entry name" value="AB_hydrolase_fold"/>
</dbReference>
<dbReference type="GO" id="GO:0016747">
    <property type="term" value="F:acyltransferase activity, transferring groups other than amino-acyl groups"/>
    <property type="evidence" value="ECO:0007669"/>
    <property type="project" value="InterPro"/>
</dbReference>
<dbReference type="InterPro" id="IPR008220">
    <property type="entry name" value="HAT_MetX-like"/>
</dbReference>
<evidence type="ECO:0000256" key="1">
    <source>
        <dbReference type="PIRSR" id="PIRSR000443-1"/>
    </source>
</evidence>
<dbReference type="PANTHER" id="PTHR32268:SF15">
    <property type="entry name" value="HOMOSERINE ACETYLTRANSFERASE FAMILY PROTEIN (AFU_ORTHOLOGUE AFUA_1G15350)"/>
    <property type="match status" value="1"/>
</dbReference>
<dbReference type="RefSeq" id="WP_015401414.1">
    <property type="nucleotide sequence ID" value="NC_020302.1"/>
</dbReference>
<protein>
    <recommendedName>
        <fullName evidence="2">AB hydrolase-1 domain-containing protein</fullName>
    </recommendedName>
</protein>